<dbReference type="PRINTS" id="PR00794">
    <property type="entry name" value="RIBONUCLEASE"/>
</dbReference>
<evidence type="ECO:0000256" key="4">
    <source>
        <dbReference type="ARBA" id="ARBA00022801"/>
    </source>
</evidence>
<feature type="region of interest" description="Disordered" evidence="6">
    <location>
        <begin position="274"/>
        <end position="307"/>
    </location>
</feature>
<evidence type="ECO:0000256" key="5">
    <source>
        <dbReference type="RuleBase" id="RU000651"/>
    </source>
</evidence>
<dbReference type="InterPro" id="IPR023412">
    <property type="entry name" value="RNaseA_domain"/>
</dbReference>
<evidence type="ECO:0000256" key="3">
    <source>
        <dbReference type="ARBA" id="ARBA00022759"/>
    </source>
</evidence>
<dbReference type="PANTHER" id="PTHR11437">
    <property type="entry name" value="RIBONUCLEASE"/>
    <property type="match status" value="1"/>
</dbReference>
<evidence type="ECO:0000256" key="1">
    <source>
        <dbReference type="ARBA" id="ARBA00005600"/>
    </source>
</evidence>
<reference evidence="8" key="3">
    <citation type="submission" date="2025-09" db="UniProtKB">
        <authorList>
            <consortium name="Ensembl"/>
        </authorList>
    </citation>
    <scope>IDENTIFICATION</scope>
</reference>
<keyword evidence="9" id="KW-1185">Reference proteome</keyword>
<dbReference type="Ensembl" id="ENSGEVT00005022482.1">
    <property type="protein sequence ID" value="ENSGEVP00005021408.1"/>
    <property type="gene ID" value="ENSGEVG00005015224.1"/>
</dbReference>
<feature type="domain" description="Ribonuclease A-domain" evidence="7">
    <location>
        <begin position="128"/>
        <end position="243"/>
    </location>
</feature>
<dbReference type="InterPro" id="IPR023411">
    <property type="entry name" value="RNaseA_AS"/>
</dbReference>
<dbReference type="GO" id="GO:0004519">
    <property type="term" value="F:endonuclease activity"/>
    <property type="evidence" value="ECO:0007669"/>
    <property type="project" value="UniProtKB-KW"/>
</dbReference>
<reference evidence="8" key="1">
    <citation type="submission" date="2019-06" db="EMBL/GenBank/DDBJ databases">
        <title>G10K-VGP Goodes thornscrub tortoise genome, primary haplotype.</title>
        <authorList>
            <person name="Murphy B."/>
            <person name="Edwards T."/>
            <person name="Rhie A."/>
            <person name="Koren S."/>
            <person name="Phillippy A."/>
            <person name="Fedrigo O."/>
            <person name="Haase B."/>
            <person name="Mountcastle J."/>
            <person name="Lewin H."/>
            <person name="Damas J."/>
            <person name="Howe K."/>
            <person name="Formenti G."/>
            <person name="Myers G."/>
            <person name="Durbin R."/>
            <person name="Jarvis E.D."/>
        </authorList>
    </citation>
    <scope>NUCLEOTIDE SEQUENCE [LARGE SCALE GENOMIC DNA]</scope>
</reference>
<dbReference type="SUPFAM" id="SSF54076">
    <property type="entry name" value="RNase A-like"/>
    <property type="match status" value="1"/>
</dbReference>
<evidence type="ECO:0000313" key="8">
    <source>
        <dbReference type="Ensembl" id="ENSGEVP00005021408.1"/>
    </source>
</evidence>
<evidence type="ECO:0000256" key="2">
    <source>
        <dbReference type="ARBA" id="ARBA00022722"/>
    </source>
</evidence>
<dbReference type="CDD" id="cd06265">
    <property type="entry name" value="RNase_A_canonical"/>
    <property type="match status" value="1"/>
</dbReference>
<keyword evidence="3 5" id="KW-0255">Endonuclease</keyword>
<comment type="similarity">
    <text evidence="1 5">Belongs to the pancreatic ribonuclease family.</text>
</comment>
<sequence length="307" mass="34360">MLRMLLLLLLPLAILLPLGATADTQDGMDQGVLIPEDFVLPVAHSDSGHIVPLLSAHKADRRDRSRPQIQVHPKSHHQVYTNGLCAKAQDLLLQVDPVTDTAMALRGPHPALLLPLDLLSGSLGLTGECDKYEQFMKRHFDCPKTSNIHETYCNYMMKERNMTCKRINTFIHAPEEDIKAICKKKGILDKDSIYKSNTTFNLTVCKLKTQNGQSCTYEEEEKTSKICVACNKEHLPVHFENTTPAAPMSLEKIQIHLGRTSTGLSHTHMERKQKVALKPQVGQRAEHKEGQTTESNLYGSSQHKQPA</sequence>
<dbReference type="GeneID" id="115638260"/>
<protein>
    <submittedName>
        <fullName evidence="8">Uncharacterized LOC115638260</fullName>
    </submittedName>
</protein>
<keyword evidence="5" id="KW-0732">Signal</keyword>
<dbReference type="GO" id="GO:0003676">
    <property type="term" value="F:nucleic acid binding"/>
    <property type="evidence" value="ECO:0007669"/>
    <property type="project" value="InterPro"/>
</dbReference>
<dbReference type="PANTHER" id="PTHR11437:SF65">
    <property type="entry name" value="ANGIOGENIN-2"/>
    <property type="match status" value="1"/>
</dbReference>
<gene>
    <name evidence="8" type="primary">LOC115638260</name>
</gene>
<dbReference type="Gene3D" id="3.10.130.10">
    <property type="entry name" value="Ribonuclease A-like domain"/>
    <property type="match status" value="1"/>
</dbReference>
<keyword evidence="4 5" id="KW-0378">Hydrolase</keyword>
<name>A0A8C4Y816_9SAUR</name>
<feature type="compositionally biased region" description="Polar residues" evidence="6">
    <location>
        <begin position="292"/>
        <end position="307"/>
    </location>
</feature>
<organism evidence="8 9">
    <name type="scientific">Gopherus evgoodei</name>
    <name type="common">Goodes thornscrub tortoise</name>
    <dbReference type="NCBI Taxonomy" id="1825980"/>
    <lineage>
        <taxon>Eukaryota</taxon>
        <taxon>Metazoa</taxon>
        <taxon>Chordata</taxon>
        <taxon>Craniata</taxon>
        <taxon>Vertebrata</taxon>
        <taxon>Euteleostomi</taxon>
        <taxon>Archelosauria</taxon>
        <taxon>Testudinata</taxon>
        <taxon>Testudines</taxon>
        <taxon>Cryptodira</taxon>
        <taxon>Durocryptodira</taxon>
        <taxon>Testudinoidea</taxon>
        <taxon>Testudinidae</taxon>
        <taxon>Gopherus</taxon>
    </lineage>
</organism>
<dbReference type="AlphaFoldDB" id="A0A8C4Y816"/>
<dbReference type="RefSeq" id="XP_030395705.1">
    <property type="nucleotide sequence ID" value="XM_030539845.1"/>
</dbReference>
<dbReference type="GO" id="GO:0016787">
    <property type="term" value="F:hydrolase activity"/>
    <property type="evidence" value="ECO:0007669"/>
    <property type="project" value="UniProtKB-KW"/>
</dbReference>
<keyword evidence="2 5" id="KW-0540">Nuclease</keyword>
<dbReference type="GO" id="GO:0004540">
    <property type="term" value="F:RNA nuclease activity"/>
    <property type="evidence" value="ECO:0007669"/>
    <property type="project" value="TreeGrafter"/>
</dbReference>
<accession>A0A8C4Y816</accession>
<dbReference type="GeneTree" id="ENSGT00940000157645"/>
<evidence type="ECO:0000259" key="7">
    <source>
        <dbReference type="SMART" id="SM00092"/>
    </source>
</evidence>
<dbReference type="PROSITE" id="PS00127">
    <property type="entry name" value="RNASE_PANCREATIC"/>
    <property type="match status" value="1"/>
</dbReference>
<proteinExistence type="inferred from homology"/>
<dbReference type="Pfam" id="PF00074">
    <property type="entry name" value="RnaseA"/>
    <property type="match status" value="1"/>
</dbReference>
<feature type="signal peptide" evidence="5">
    <location>
        <begin position="1"/>
        <end position="22"/>
    </location>
</feature>
<dbReference type="InterPro" id="IPR001427">
    <property type="entry name" value="RNaseA"/>
</dbReference>
<dbReference type="Proteomes" id="UP000694390">
    <property type="component" value="Chromosome 21"/>
</dbReference>
<feature type="chain" id="PRO_5034652315" evidence="5">
    <location>
        <begin position="23"/>
        <end position="307"/>
    </location>
</feature>
<evidence type="ECO:0000313" key="9">
    <source>
        <dbReference type="Proteomes" id="UP000694390"/>
    </source>
</evidence>
<reference evidence="8" key="2">
    <citation type="submission" date="2025-08" db="UniProtKB">
        <authorList>
            <consortium name="Ensembl"/>
        </authorList>
    </citation>
    <scope>IDENTIFICATION</scope>
</reference>
<dbReference type="GO" id="GO:0050830">
    <property type="term" value="P:defense response to Gram-positive bacterium"/>
    <property type="evidence" value="ECO:0007669"/>
    <property type="project" value="TreeGrafter"/>
</dbReference>
<dbReference type="OrthoDB" id="8573660at2759"/>
<dbReference type="InterPro" id="IPR036816">
    <property type="entry name" value="RNaseA-like_dom_sf"/>
</dbReference>
<evidence type="ECO:0000256" key="6">
    <source>
        <dbReference type="SAM" id="MobiDB-lite"/>
    </source>
</evidence>
<dbReference type="SMART" id="SM00092">
    <property type="entry name" value="RNAse_Pc"/>
    <property type="match status" value="1"/>
</dbReference>